<protein>
    <recommendedName>
        <fullName evidence="3">DUF2785 domain-containing protein</fullName>
    </recommendedName>
</protein>
<dbReference type="Proteomes" id="UP001064971">
    <property type="component" value="Chromosome"/>
</dbReference>
<dbReference type="InterPro" id="IPR021247">
    <property type="entry name" value="DUF2785"/>
</dbReference>
<evidence type="ECO:0000313" key="1">
    <source>
        <dbReference type="EMBL" id="BDP42464.1"/>
    </source>
</evidence>
<sequence>MNWAEVAARGYAVPEGLHPPDALGELLGMLGSEDPEVRDRQAYSTLAHWTRAGHFDSVLRELGDATAFGLSHESVLVRSFSALVLGEAIRRDRLTSLLPGETVAVWRDRWTRWYPHELDVRSFEEGVGWVHAVAHGADTAREVASHPRTERAELRGLLDTLTKRLRSLPLHLNQTEDDRLALAMLAVLAREEYEPGDVRGWLADYRTLWTPLSFPLSPGAALALRTLHSLHTLLHLGATVDGVTLRPAYPEATLAAVQDILRSVHPYSGEGQTV</sequence>
<dbReference type="RefSeq" id="WP_264775159.1">
    <property type="nucleotide sequence ID" value="NZ_AP026560.1"/>
</dbReference>
<gene>
    <name evidence="1" type="ORF">DAETH_24330</name>
</gene>
<proteinExistence type="predicted"/>
<name>A0ABN6RKS5_9DEIO</name>
<reference evidence="1" key="1">
    <citation type="submission" date="2022-07" db="EMBL/GenBank/DDBJ databases">
        <title>Complete Genome Sequence of the Radioresistant Bacterium Deinococcus aetherius ST0316, Isolated from the Air Dust collected in Lower Stratosphere above Japan.</title>
        <authorList>
            <person name="Satoh K."/>
            <person name="Hagiwara K."/>
            <person name="Katsumata K."/>
            <person name="Kubo A."/>
            <person name="Yokobori S."/>
            <person name="Yamagishi A."/>
            <person name="Oono Y."/>
            <person name="Narumi I."/>
        </authorList>
    </citation>
    <scope>NUCLEOTIDE SEQUENCE</scope>
    <source>
        <strain evidence="1">ST0316</strain>
    </source>
</reference>
<organism evidence="1 2">
    <name type="scientific">Deinococcus aetherius</name>
    <dbReference type="NCBI Taxonomy" id="200252"/>
    <lineage>
        <taxon>Bacteria</taxon>
        <taxon>Thermotogati</taxon>
        <taxon>Deinococcota</taxon>
        <taxon>Deinococci</taxon>
        <taxon>Deinococcales</taxon>
        <taxon>Deinococcaceae</taxon>
        <taxon>Deinococcus</taxon>
    </lineage>
</organism>
<accession>A0ABN6RKS5</accession>
<evidence type="ECO:0000313" key="2">
    <source>
        <dbReference type="Proteomes" id="UP001064971"/>
    </source>
</evidence>
<keyword evidence="2" id="KW-1185">Reference proteome</keyword>
<dbReference type="EMBL" id="AP026560">
    <property type="protein sequence ID" value="BDP42464.1"/>
    <property type="molecule type" value="Genomic_DNA"/>
</dbReference>
<evidence type="ECO:0008006" key="3">
    <source>
        <dbReference type="Google" id="ProtNLM"/>
    </source>
</evidence>
<dbReference type="Pfam" id="PF10978">
    <property type="entry name" value="DUF2785"/>
    <property type="match status" value="1"/>
</dbReference>